<proteinExistence type="predicted"/>
<evidence type="ECO:0000313" key="4">
    <source>
        <dbReference type="Proteomes" id="UP001056208"/>
    </source>
</evidence>
<reference evidence="2" key="2">
    <citation type="submission" date="2021-11" db="EMBL/GenBank/DDBJ databases">
        <authorList>
            <person name="Li G."/>
            <person name="Jia Q."/>
            <person name="Yang F."/>
            <person name="Zhang C."/>
            <person name="Singh A."/>
            <person name="Lorenz A.J."/>
            <person name="Jackson-Ziems T."/>
            <person name="Vidaver A."/>
            <person name="Alfano J.R."/>
        </authorList>
    </citation>
    <scope>NUCLEOTIDE SEQUENCE</scope>
    <source>
        <strain evidence="2">CNK-2</strain>
    </source>
</reference>
<dbReference type="Proteomes" id="UP001056208">
    <property type="component" value="Chromosome"/>
</dbReference>
<accession>A0A399Q878</accession>
<evidence type="ECO:0000313" key="2">
    <source>
        <dbReference type="EMBL" id="UQB06268.1"/>
    </source>
</evidence>
<dbReference type="EMBL" id="QWED01000104">
    <property type="protein sequence ID" value="RIJ15183.1"/>
    <property type="molecule type" value="Genomic_DNA"/>
</dbReference>
<name>A0A399Q878_9MICO</name>
<evidence type="ECO:0000313" key="3">
    <source>
        <dbReference type="Proteomes" id="UP000265361"/>
    </source>
</evidence>
<protein>
    <submittedName>
        <fullName evidence="1">Uncharacterized protein</fullName>
    </submittedName>
</protein>
<sequence length="147" mass="14662">MGGACGGAPCTRDHAVAGRGGPVLDGCRGHDGDERDSGVSVAMPGMVARRPRAIKTAERYEVASFILGRGDLGGPEGEEVLVVCSGAGASSAVSGVAVGEEVIVVGRLVPRSAARPEDDAFELVADAVLARRGAGAVTTAAEPRIAP</sequence>
<dbReference type="AlphaFoldDB" id="A0A399Q878"/>
<dbReference type="Proteomes" id="UP000265361">
    <property type="component" value="Unassembled WGS sequence"/>
</dbReference>
<evidence type="ECO:0000313" key="1">
    <source>
        <dbReference type="EMBL" id="RIJ15183.1"/>
    </source>
</evidence>
<organism evidence="1 3">
    <name type="scientific">Clavibacter nebraskensis</name>
    <dbReference type="NCBI Taxonomy" id="31963"/>
    <lineage>
        <taxon>Bacteria</taxon>
        <taxon>Bacillati</taxon>
        <taxon>Actinomycetota</taxon>
        <taxon>Actinomycetes</taxon>
        <taxon>Micrococcales</taxon>
        <taxon>Microbacteriaceae</taxon>
        <taxon>Clavibacter</taxon>
    </lineage>
</organism>
<gene>
    <name evidence="1" type="ORF">DZF97_05280</name>
    <name evidence="2" type="ORF">LIV34_001413</name>
</gene>
<dbReference type="EMBL" id="CP086345">
    <property type="protein sequence ID" value="UQB06268.1"/>
    <property type="molecule type" value="Genomic_DNA"/>
</dbReference>
<keyword evidence="4" id="KW-1185">Reference proteome</keyword>
<reference evidence="1 3" key="1">
    <citation type="submission" date="2018-08" db="EMBL/GenBank/DDBJ databases">
        <title>Genome Sequence of Clavibacter michiganensis Subspecies type strains, and the Atypical Peach-Colored Strains Isolated from Tomato.</title>
        <authorList>
            <person name="Osdaghi E."/>
            <person name="Portier P."/>
            <person name="Briand M."/>
            <person name="Jacques M.-A."/>
        </authorList>
    </citation>
    <scope>NUCLEOTIDE SEQUENCE [LARGE SCALE GENOMIC DNA]</scope>
    <source>
        <strain evidence="1 3">CFBP 7577</strain>
    </source>
</reference>